<evidence type="ECO:0000313" key="1">
    <source>
        <dbReference type="EMBL" id="UOQ58582.1"/>
    </source>
</evidence>
<organism evidence="1 2">
    <name type="scientific">Leucobacter allii</name>
    <dbReference type="NCBI Taxonomy" id="2932247"/>
    <lineage>
        <taxon>Bacteria</taxon>
        <taxon>Bacillati</taxon>
        <taxon>Actinomycetota</taxon>
        <taxon>Actinomycetes</taxon>
        <taxon>Micrococcales</taxon>
        <taxon>Microbacteriaceae</taxon>
        <taxon>Leucobacter</taxon>
    </lineage>
</organism>
<dbReference type="EMBL" id="CP095045">
    <property type="protein sequence ID" value="UOQ58582.1"/>
    <property type="molecule type" value="Genomic_DNA"/>
</dbReference>
<keyword evidence="2" id="KW-1185">Reference proteome</keyword>
<dbReference type="RefSeq" id="WP_244729638.1">
    <property type="nucleotide sequence ID" value="NZ_CP095045.1"/>
</dbReference>
<protein>
    <recommendedName>
        <fullName evidence="3">DUF3263 domain-containing protein</fullName>
    </recommendedName>
</protein>
<name>A0ABY4FQM5_9MICO</name>
<proteinExistence type="predicted"/>
<reference evidence="1 2" key="1">
    <citation type="submission" date="2022-04" db="EMBL/GenBank/DDBJ databases">
        <title>Leucobacter sp. isolated from rhizosphere of garlic.</title>
        <authorList>
            <person name="Won M."/>
            <person name="Lee C.-M."/>
            <person name="Woen H.-Y."/>
            <person name="Kwon S.-W."/>
        </authorList>
    </citation>
    <scope>NUCLEOTIDE SEQUENCE [LARGE SCALE GENOMIC DNA]</scope>
    <source>
        <strain evidence="1 2">H21R-40</strain>
    </source>
</reference>
<evidence type="ECO:0000313" key="2">
    <source>
        <dbReference type="Proteomes" id="UP000831786"/>
    </source>
</evidence>
<evidence type="ECO:0008006" key="3">
    <source>
        <dbReference type="Google" id="ProtNLM"/>
    </source>
</evidence>
<sequence>MTARVTPLRRRREPRMNLSEFVAEVEWLSSYGMHPEMIARQLGTNLVAAQRRLYRADRRDLAAPFELLSGRMRRAA</sequence>
<gene>
    <name evidence="1" type="ORF">MUN78_07090</name>
</gene>
<dbReference type="Proteomes" id="UP000831786">
    <property type="component" value="Chromosome"/>
</dbReference>
<accession>A0ABY4FQM5</accession>